<reference evidence="1 2" key="1">
    <citation type="submission" date="2017-04" db="EMBL/GenBank/DDBJ databases">
        <authorList>
            <person name="Afonso C.L."/>
            <person name="Miller P.J."/>
            <person name="Scott M.A."/>
            <person name="Spackman E."/>
            <person name="Goraichik I."/>
            <person name="Dimitrov K.M."/>
            <person name="Suarez D.L."/>
            <person name="Swayne D.E."/>
        </authorList>
    </citation>
    <scope>NUCLEOTIDE SEQUENCE [LARGE SCALE GENOMIC DNA]</scope>
    <source>
        <strain evidence="1 2">CGMCC 1.10972</strain>
    </source>
</reference>
<accession>A0A1W2DF28</accession>
<dbReference type="AlphaFoldDB" id="A0A1W2DF28"/>
<evidence type="ECO:0000313" key="2">
    <source>
        <dbReference type="Proteomes" id="UP000192656"/>
    </source>
</evidence>
<dbReference type="Proteomes" id="UP000192656">
    <property type="component" value="Unassembled WGS sequence"/>
</dbReference>
<dbReference type="RefSeq" id="WP_084411159.1">
    <property type="nucleotide sequence ID" value="NZ_FWXR01000014.1"/>
</dbReference>
<protein>
    <submittedName>
        <fullName evidence="1">Uncharacterized protein</fullName>
    </submittedName>
</protein>
<dbReference type="EMBL" id="FWXR01000014">
    <property type="protein sequence ID" value="SMC95752.1"/>
    <property type="molecule type" value="Genomic_DNA"/>
</dbReference>
<proteinExistence type="predicted"/>
<dbReference type="OrthoDB" id="7363897at2"/>
<evidence type="ECO:0000313" key="1">
    <source>
        <dbReference type="EMBL" id="SMC95752.1"/>
    </source>
</evidence>
<gene>
    <name evidence="1" type="ORF">SAMN06297251_11470</name>
</gene>
<name>A0A1W2DF28_9HYPH</name>
<organism evidence="1 2">
    <name type="scientific">Fulvimarina manganoxydans</name>
    <dbReference type="NCBI Taxonomy" id="937218"/>
    <lineage>
        <taxon>Bacteria</taxon>
        <taxon>Pseudomonadati</taxon>
        <taxon>Pseudomonadota</taxon>
        <taxon>Alphaproteobacteria</taxon>
        <taxon>Hyphomicrobiales</taxon>
        <taxon>Aurantimonadaceae</taxon>
        <taxon>Fulvimarina</taxon>
    </lineage>
</organism>
<keyword evidence="2" id="KW-1185">Reference proteome</keyword>
<dbReference type="STRING" id="937218.SAMN06297251_11470"/>
<sequence>MLVDLILTVCMATNPSDCHEERLSFEARSSLAQCMMLSSPYVAAWAGDHPQWTVKKWTCAWPDARKSKA</sequence>